<evidence type="ECO:0000313" key="12">
    <source>
        <dbReference type="EMBL" id="WPY00646.1"/>
    </source>
</evidence>
<keyword evidence="13" id="KW-1185">Reference proteome</keyword>
<evidence type="ECO:0000259" key="11">
    <source>
        <dbReference type="PROSITE" id="PS50929"/>
    </source>
</evidence>
<dbReference type="InterPro" id="IPR039421">
    <property type="entry name" value="Type_1_exporter"/>
</dbReference>
<comment type="similarity">
    <text evidence="2">Belongs to the ABC transporter superfamily.</text>
</comment>
<dbReference type="PROSITE" id="PS00211">
    <property type="entry name" value="ABC_TRANSPORTER_1"/>
    <property type="match status" value="1"/>
</dbReference>
<dbReference type="PROSITE" id="PS50893">
    <property type="entry name" value="ABC_TRANSPORTER_2"/>
    <property type="match status" value="1"/>
</dbReference>
<dbReference type="PANTHER" id="PTHR43394">
    <property type="entry name" value="ATP-DEPENDENT PERMEASE MDL1, MITOCHONDRIAL"/>
    <property type="match status" value="1"/>
</dbReference>
<evidence type="ECO:0000256" key="9">
    <source>
        <dbReference type="SAM" id="Phobius"/>
    </source>
</evidence>
<dbReference type="SMART" id="SM00382">
    <property type="entry name" value="AAA"/>
    <property type="match status" value="1"/>
</dbReference>
<dbReference type="Proteomes" id="UP001326613">
    <property type="component" value="Chromosome"/>
</dbReference>
<dbReference type="InterPro" id="IPR003439">
    <property type="entry name" value="ABC_transporter-like_ATP-bd"/>
</dbReference>
<sequence length="672" mass="76334">MNKEDNVNKEVFFNIIIQLKQQYNLDNHTVEYIKKKLSAEDINLEELKLRLASLHFNIAEITNIKDVLAEENKSYLLYTAEDDNESKICNYNEILTIDNKNTLLFALTFHPQERVHAHVAALPEKITFNWFMRQLFSKNGIYIFIGGLITNILAFIVPLFDMNVFDKVLPNGFISNLMWLLLVAIVFLLIWFVNRAALTFLIGENIEELEEQVDEFFTNRLIHVKANSAPEVNSFLSQVISDGQSLTRFMGLLHIIAVIDVPFMLLFIFMIYFIGGDLVYVTIIAISIVVIINLFYQSTIKNFVHLSTEKTFEKKHIQTEIMQSINFIKLANMENYFCNKEIKADIGGSKRLHYNTIFACINHVSTLIMFGSLITVVSIGAVQVIEGTLTIGQLAACSMFTSRAVSTSKITGLLFNFYRLKMLFSNLEHFSKLPLEHTSSLPLERVDNITVKSVSISFNSREMVLDSLNVTLDRQSNSFIYGKPGSGKSTLFNALAGLQPIHQGSIEINSLELSNFGQSDIRSKIHFSPATARFFTGTILDNLKLDNQSVTHLDIADALNKVGLLEKVNKIEHGLAQEIINFEKVPFSSGESKKFMLSRIFLVNADFIIIDEPFDYLDDESGAQILKQIIDYTKQKNIGLCVFSNRKRFAPMFAQAFTINQGKLYPLLISDK</sequence>
<feature type="domain" description="ABC transmembrane type-1" evidence="11">
    <location>
        <begin position="143"/>
        <end position="420"/>
    </location>
</feature>
<evidence type="ECO:0000256" key="8">
    <source>
        <dbReference type="ARBA" id="ARBA00024725"/>
    </source>
</evidence>
<keyword evidence="4" id="KW-0547">Nucleotide-binding</keyword>
<keyword evidence="7 9" id="KW-0472">Membrane</keyword>
<feature type="transmembrane region" description="Helical" evidence="9">
    <location>
        <begin position="357"/>
        <end position="382"/>
    </location>
</feature>
<dbReference type="Pfam" id="PF00005">
    <property type="entry name" value="ABC_tran"/>
    <property type="match status" value="1"/>
</dbReference>
<feature type="transmembrane region" description="Helical" evidence="9">
    <location>
        <begin position="172"/>
        <end position="193"/>
    </location>
</feature>
<dbReference type="EMBL" id="CP112932">
    <property type="protein sequence ID" value="WPY00646.1"/>
    <property type="molecule type" value="Genomic_DNA"/>
</dbReference>
<keyword evidence="6 9" id="KW-1133">Transmembrane helix</keyword>
<name>A0ABZ0USR0_9RICK</name>
<comment type="subcellular location">
    <subcellularLocation>
        <location evidence="1">Cell membrane</location>
        <topology evidence="1">Multi-pass membrane protein</topology>
    </subcellularLocation>
</comment>
<gene>
    <name evidence="12" type="ORF">Trichorick_00529</name>
</gene>
<dbReference type="SUPFAM" id="SSF90123">
    <property type="entry name" value="ABC transporter transmembrane region"/>
    <property type="match status" value="1"/>
</dbReference>
<feature type="transmembrane region" description="Helical" evidence="9">
    <location>
        <begin position="278"/>
        <end position="296"/>
    </location>
</feature>
<accession>A0ABZ0USR0</accession>
<keyword evidence="3 9" id="KW-0812">Transmembrane</keyword>
<dbReference type="InterPro" id="IPR027417">
    <property type="entry name" value="P-loop_NTPase"/>
</dbReference>
<keyword evidence="5" id="KW-0067">ATP-binding</keyword>
<evidence type="ECO:0000256" key="5">
    <source>
        <dbReference type="ARBA" id="ARBA00022840"/>
    </source>
</evidence>
<dbReference type="PROSITE" id="PS50929">
    <property type="entry name" value="ABC_TM1F"/>
    <property type="match status" value="1"/>
</dbReference>
<evidence type="ECO:0000259" key="10">
    <source>
        <dbReference type="PROSITE" id="PS50893"/>
    </source>
</evidence>
<feature type="transmembrane region" description="Helical" evidence="9">
    <location>
        <begin position="141"/>
        <end position="160"/>
    </location>
</feature>
<dbReference type="InterPro" id="IPR011527">
    <property type="entry name" value="ABC1_TM_dom"/>
</dbReference>
<evidence type="ECO:0000256" key="6">
    <source>
        <dbReference type="ARBA" id="ARBA00022989"/>
    </source>
</evidence>
<reference evidence="12 13" key="1">
    <citation type="submission" date="2022-10" db="EMBL/GenBank/DDBJ databases">
        <title>Host association and intracellularity evolved multiple times independently in the Rickettsiales.</title>
        <authorList>
            <person name="Castelli M."/>
            <person name="Nardi T."/>
            <person name="Gammuto L."/>
            <person name="Bellinzona G."/>
            <person name="Sabaneyeva E."/>
            <person name="Potekhin A."/>
            <person name="Serra V."/>
            <person name="Petroni G."/>
            <person name="Sassera D."/>
        </authorList>
    </citation>
    <scope>NUCLEOTIDE SEQUENCE [LARGE SCALE GENOMIC DNA]</scope>
    <source>
        <strain evidence="12 13">Kr 154-4</strain>
    </source>
</reference>
<evidence type="ECO:0000313" key="13">
    <source>
        <dbReference type="Proteomes" id="UP001326613"/>
    </source>
</evidence>
<protein>
    <submittedName>
        <fullName evidence="12">Type I secretion system ATPase</fullName>
    </submittedName>
</protein>
<dbReference type="PANTHER" id="PTHR43394:SF1">
    <property type="entry name" value="ATP-BINDING CASSETTE SUB-FAMILY B MEMBER 10, MITOCHONDRIAL"/>
    <property type="match status" value="1"/>
</dbReference>
<dbReference type="Gene3D" id="3.40.50.300">
    <property type="entry name" value="P-loop containing nucleotide triphosphate hydrolases"/>
    <property type="match status" value="1"/>
</dbReference>
<dbReference type="SUPFAM" id="SSF52540">
    <property type="entry name" value="P-loop containing nucleoside triphosphate hydrolases"/>
    <property type="match status" value="1"/>
</dbReference>
<dbReference type="InterPro" id="IPR003593">
    <property type="entry name" value="AAA+_ATPase"/>
</dbReference>
<evidence type="ECO:0000256" key="7">
    <source>
        <dbReference type="ARBA" id="ARBA00023136"/>
    </source>
</evidence>
<evidence type="ECO:0000256" key="4">
    <source>
        <dbReference type="ARBA" id="ARBA00022741"/>
    </source>
</evidence>
<feature type="domain" description="ABC transporter" evidence="10">
    <location>
        <begin position="449"/>
        <end position="672"/>
    </location>
</feature>
<evidence type="ECO:0000256" key="2">
    <source>
        <dbReference type="ARBA" id="ARBA00005417"/>
    </source>
</evidence>
<evidence type="ECO:0000256" key="1">
    <source>
        <dbReference type="ARBA" id="ARBA00004651"/>
    </source>
</evidence>
<dbReference type="RefSeq" id="WP_323738698.1">
    <property type="nucleotide sequence ID" value="NZ_CP112932.1"/>
</dbReference>
<dbReference type="Gene3D" id="1.20.1560.10">
    <property type="entry name" value="ABC transporter type 1, transmembrane domain"/>
    <property type="match status" value="1"/>
</dbReference>
<comment type="function">
    <text evidence="8">Part of an ABC transporter complex. Transmembrane domains (TMD) form a pore in the inner membrane and the ATP-binding domain (NBD) is responsible for energy generation.</text>
</comment>
<dbReference type="InterPro" id="IPR017871">
    <property type="entry name" value="ABC_transporter-like_CS"/>
</dbReference>
<evidence type="ECO:0000256" key="3">
    <source>
        <dbReference type="ARBA" id="ARBA00022692"/>
    </source>
</evidence>
<dbReference type="InterPro" id="IPR036640">
    <property type="entry name" value="ABC1_TM_sf"/>
</dbReference>
<proteinExistence type="inferred from homology"/>
<feature type="transmembrane region" description="Helical" evidence="9">
    <location>
        <begin position="251"/>
        <end position="272"/>
    </location>
</feature>
<organism evidence="12 13">
    <name type="scientific">Candidatus Trichorickettsia mobilis</name>
    <dbReference type="NCBI Taxonomy" id="1346319"/>
    <lineage>
        <taxon>Bacteria</taxon>
        <taxon>Pseudomonadati</taxon>
        <taxon>Pseudomonadota</taxon>
        <taxon>Alphaproteobacteria</taxon>
        <taxon>Rickettsiales</taxon>
        <taxon>Rickettsiaceae</taxon>
        <taxon>Rickettsieae</taxon>
        <taxon>Candidatus Trichorickettsia</taxon>
    </lineage>
</organism>